<gene>
    <name evidence="1" type="ORF">KU39_2698</name>
</gene>
<organism evidence="1 2">
    <name type="scientific">Piscirickettsia salmonis</name>
    <dbReference type="NCBI Taxonomy" id="1238"/>
    <lineage>
        <taxon>Bacteria</taxon>
        <taxon>Pseudomonadati</taxon>
        <taxon>Pseudomonadota</taxon>
        <taxon>Gammaproteobacteria</taxon>
        <taxon>Thiotrichales</taxon>
        <taxon>Piscirickettsiaceae</taxon>
        <taxon>Piscirickettsia</taxon>
    </lineage>
</organism>
<evidence type="ECO:0000313" key="2">
    <source>
        <dbReference type="Proteomes" id="UP000029558"/>
    </source>
</evidence>
<reference evidence="1 2" key="1">
    <citation type="journal article" date="2014" name="Genome Announc.">
        <title>Comparative Genome Analysis of Two Isolates of the Fish Pathogen Piscirickettsia salmonis from Different Hosts Reveals Major Differences in Virulence-Associated Secretion Systems.</title>
        <authorList>
            <person name="Bohle H."/>
            <person name="Henriquez P."/>
            <person name="Grothusen H."/>
            <person name="Navas E."/>
            <person name="Sandoval A."/>
            <person name="Bustamante F."/>
            <person name="Bustos P."/>
            <person name="Mancilla M."/>
        </authorList>
    </citation>
    <scope>NUCLEOTIDE SEQUENCE [LARGE SCALE GENOMIC DNA]</scope>
    <source>
        <strain evidence="2">B1-32597</strain>
    </source>
</reference>
<protein>
    <submittedName>
        <fullName evidence="1">Transposase</fullName>
    </submittedName>
</protein>
<proteinExistence type="predicted"/>
<dbReference type="AlphaFoldDB" id="A0AAC8VK81"/>
<sequence>MGLFRVIDELLAANSRYSVKKMKQFRPPSSEVQHYSILSRHQIL</sequence>
<name>A0AAC8VK81_PISSA</name>
<evidence type="ECO:0000313" key="1">
    <source>
        <dbReference type="EMBL" id="ALB23874.1"/>
    </source>
</evidence>
<dbReference type="EMBL" id="CP012508">
    <property type="protein sequence ID" value="ALB23874.1"/>
    <property type="molecule type" value="Genomic_DNA"/>
</dbReference>
<accession>A0AAC8VK81</accession>
<dbReference type="Proteomes" id="UP000029558">
    <property type="component" value="Chromosome"/>
</dbReference>